<reference evidence="1 2" key="1">
    <citation type="submission" date="2021-04" db="EMBL/GenBank/DDBJ databases">
        <authorList>
            <person name="Pira H."/>
            <person name="Risdian C."/>
            <person name="Wink J."/>
        </authorList>
    </citation>
    <scope>NUCLEOTIDE SEQUENCE [LARGE SCALE GENOMIC DNA]</scope>
    <source>
        <strain evidence="1 2">WH53</strain>
    </source>
</reference>
<accession>A0ABS5ZE06</accession>
<dbReference type="RefSeq" id="WP_215820528.1">
    <property type="nucleotide sequence ID" value="NZ_JAGSOY010000035.1"/>
</dbReference>
<dbReference type="EMBL" id="JAGSOY010000035">
    <property type="protein sequence ID" value="MBU2712299.1"/>
    <property type="molecule type" value="Genomic_DNA"/>
</dbReference>
<dbReference type="Gene3D" id="3.40.190.10">
    <property type="entry name" value="Periplasmic binding protein-like II"/>
    <property type="match status" value="2"/>
</dbReference>
<protein>
    <submittedName>
        <fullName evidence="1">Transporter substrate-binding domain-containing protein</fullName>
    </submittedName>
</protein>
<dbReference type="SUPFAM" id="SSF53850">
    <property type="entry name" value="Periplasmic binding protein-like II"/>
    <property type="match status" value="1"/>
</dbReference>
<comment type="caution">
    <text evidence="1">The sequence shown here is derived from an EMBL/GenBank/DDBJ whole genome shotgun (WGS) entry which is preliminary data.</text>
</comment>
<organism evidence="1 2">
    <name type="scientific">Zooshikella harenae</name>
    <dbReference type="NCBI Taxonomy" id="2827238"/>
    <lineage>
        <taxon>Bacteria</taxon>
        <taxon>Pseudomonadati</taxon>
        <taxon>Pseudomonadota</taxon>
        <taxon>Gammaproteobacteria</taxon>
        <taxon>Oceanospirillales</taxon>
        <taxon>Zooshikellaceae</taxon>
        <taxon>Zooshikella</taxon>
    </lineage>
</organism>
<evidence type="ECO:0000313" key="1">
    <source>
        <dbReference type="EMBL" id="MBU2712299.1"/>
    </source>
</evidence>
<dbReference type="Proteomes" id="UP000690515">
    <property type="component" value="Unassembled WGS sequence"/>
</dbReference>
<name>A0ABS5ZE06_9GAMM</name>
<sequence>MMGHFGRILLFLISCQLSLMSKGAGSFSSITIPRPQHQPSGDLDTRSDYFSSLLDKVLLITNDRYDPIKLTYHPTFFTQARTVRLLANGEELDVIWLMTDIQRETRLRPIRTPLMKGLLGVRCLVIRQSDKKRFESIKSIESLRKLLALQGHDWPDTKILRANYLLVLPVRHYHEAFSMLAKGRADYFPRGILEALPELESKKELSLTVANHLLITYRAPIYYFVNKQNSKLAERIELGLKRLIATKALDKHLKNYHGFELVNKLMKNHKTKLLKLYNPLLTTESQNVSHVYYYQDDLFKQ</sequence>
<evidence type="ECO:0000313" key="2">
    <source>
        <dbReference type="Proteomes" id="UP000690515"/>
    </source>
</evidence>
<proteinExistence type="predicted"/>
<gene>
    <name evidence="1" type="ORF">KCG35_14630</name>
</gene>
<keyword evidence="2" id="KW-1185">Reference proteome</keyword>